<dbReference type="AlphaFoldDB" id="A0A4Z2IFF2"/>
<feature type="compositionally biased region" description="Basic and acidic residues" evidence="1">
    <location>
        <begin position="260"/>
        <end position="269"/>
    </location>
</feature>
<name>A0A4Z2IFF2_9TELE</name>
<protein>
    <submittedName>
        <fullName evidence="2">Uncharacterized protein</fullName>
    </submittedName>
</protein>
<gene>
    <name evidence="2" type="ORF">EYF80_013394</name>
</gene>
<feature type="compositionally biased region" description="Gly residues" evidence="1">
    <location>
        <begin position="270"/>
        <end position="279"/>
    </location>
</feature>
<evidence type="ECO:0000256" key="1">
    <source>
        <dbReference type="SAM" id="MobiDB-lite"/>
    </source>
</evidence>
<proteinExistence type="predicted"/>
<evidence type="ECO:0000313" key="3">
    <source>
        <dbReference type="Proteomes" id="UP000314294"/>
    </source>
</evidence>
<feature type="region of interest" description="Disordered" evidence="1">
    <location>
        <begin position="260"/>
        <end position="288"/>
    </location>
</feature>
<dbReference type="EMBL" id="SRLO01000094">
    <property type="protein sequence ID" value="TNN76315.1"/>
    <property type="molecule type" value="Genomic_DNA"/>
</dbReference>
<feature type="region of interest" description="Disordered" evidence="1">
    <location>
        <begin position="1"/>
        <end position="25"/>
    </location>
</feature>
<accession>A0A4Z2IFF2</accession>
<reference evidence="2 3" key="1">
    <citation type="submission" date="2019-03" db="EMBL/GenBank/DDBJ databases">
        <title>First draft genome of Liparis tanakae, snailfish: a comprehensive survey of snailfish specific genes.</title>
        <authorList>
            <person name="Kim W."/>
            <person name="Song I."/>
            <person name="Jeong J.-H."/>
            <person name="Kim D."/>
            <person name="Kim S."/>
            <person name="Ryu S."/>
            <person name="Song J.Y."/>
            <person name="Lee S.K."/>
        </authorList>
    </citation>
    <scope>NUCLEOTIDE SEQUENCE [LARGE SCALE GENOMIC DNA]</scope>
    <source>
        <tissue evidence="2">Muscle</tissue>
    </source>
</reference>
<sequence>MDMETDVPGGKVMEQGTQSEDLSLGRMPTAGGKERAAAAGDADWHIHRLLFDDWSASVGVFRAYRGRTGLVVVDMLGVSAEVWLVGLLWVAGKGLCQSGLKALNIRLHINLDSLAACFGQRAIATLSALSTGLGRFGQLAYLTAKSLKHMDGFCLHLETLGLLTAKLISRGHPIKRQHMELLILWNLLHRTVVFLRQSTDLTERANEHKMNLNRYVFLEEAEISYHLLLPLCSCLCCADDADISCFSNWILGHRFPQDKMRGGGREERGGGGGGGGGGKGSDRKSKSM</sequence>
<evidence type="ECO:0000313" key="2">
    <source>
        <dbReference type="EMBL" id="TNN76315.1"/>
    </source>
</evidence>
<organism evidence="2 3">
    <name type="scientific">Liparis tanakae</name>
    <name type="common">Tanaka's snailfish</name>
    <dbReference type="NCBI Taxonomy" id="230148"/>
    <lineage>
        <taxon>Eukaryota</taxon>
        <taxon>Metazoa</taxon>
        <taxon>Chordata</taxon>
        <taxon>Craniata</taxon>
        <taxon>Vertebrata</taxon>
        <taxon>Euteleostomi</taxon>
        <taxon>Actinopterygii</taxon>
        <taxon>Neopterygii</taxon>
        <taxon>Teleostei</taxon>
        <taxon>Neoteleostei</taxon>
        <taxon>Acanthomorphata</taxon>
        <taxon>Eupercaria</taxon>
        <taxon>Perciformes</taxon>
        <taxon>Cottioidei</taxon>
        <taxon>Cottales</taxon>
        <taxon>Liparidae</taxon>
        <taxon>Liparis</taxon>
    </lineage>
</organism>
<comment type="caution">
    <text evidence="2">The sequence shown here is derived from an EMBL/GenBank/DDBJ whole genome shotgun (WGS) entry which is preliminary data.</text>
</comment>
<dbReference type="Proteomes" id="UP000314294">
    <property type="component" value="Unassembled WGS sequence"/>
</dbReference>
<keyword evidence="3" id="KW-1185">Reference proteome</keyword>